<dbReference type="Proteomes" id="UP001054945">
    <property type="component" value="Unassembled WGS sequence"/>
</dbReference>
<feature type="region of interest" description="Disordered" evidence="1">
    <location>
        <begin position="17"/>
        <end position="36"/>
    </location>
</feature>
<proteinExistence type="predicted"/>
<name>A0AAV4M6L3_CAEEX</name>
<accession>A0AAV4M6L3</accession>
<sequence>MTLDESSHEGITKIARKKNVISNKKGKKKKRKKTAIRRHLEDKGRIPLAILDEWRRVGCYYVSYLHISGEKGRSTHGKEEIIICFVVEYQHVSLICH</sequence>
<evidence type="ECO:0000256" key="1">
    <source>
        <dbReference type="SAM" id="MobiDB-lite"/>
    </source>
</evidence>
<gene>
    <name evidence="2" type="ORF">CEXT_620471</name>
</gene>
<dbReference type="AlphaFoldDB" id="A0AAV4M6L3"/>
<protein>
    <submittedName>
        <fullName evidence="2">Uncharacterized protein</fullName>
    </submittedName>
</protein>
<evidence type="ECO:0000313" key="3">
    <source>
        <dbReference type="Proteomes" id="UP001054945"/>
    </source>
</evidence>
<evidence type="ECO:0000313" key="2">
    <source>
        <dbReference type="EMBL" id="GIX67701.1"/>
    </source>
</evidence>
<dbReference type="EMBL" id="BPLR01019424">
    <property type="protein sequence ID" value="GIX67701.1"/>
    <property type="molecule type" value="Genomic_DNA"/>
</dbReference>
<reference evidence="2 3" key="1">
    <citation type="submission" date="2021-06" db="EMBL/GenBank/DDBJ databases">
        <title>Caerostris extrusa draft genome.</title>
        <authorList>
            <person name="Kono N."/>
            <person name="Arakawa K."/>
        </authorList>
    </citation>
    <scope>NUCLEOTIDE SEQUENCE [LARGE SCALE GENOMIC DNA]</scope>
</reference>
<comment type="caution">
    <text evidence="2">The sequence shown here is derived from an EMBL/GenBank/DDBJ whole genome shotgun (WGS) entry which is preliminary data.</text>
</comment>
<keyword evidence="3" id="KW-1185">Reference proteome</keyword>
<organism evidence="2 3">
    <name type="scientific">Caerostris extrusa</name>
    <name type="common">Bark spider</name>
    <name type="synonym">Caerostris bankana</name>
    <dbReference type="NCBI Taxonomy" id="172846"/>
    <lineage>
        <taxon>Eukaryota</taxon>
        <taxon>Metazoa</taxon>
        <taxon>Ecdysozoa</taxon>
        <taxon>Arthropoda</taxon>
        <taxon>Chelicerata</taxon>
        <taxon>Arachnida</taxon>
        <taxon>Araneae</taxon>
        <taxon>Araneomorphae</taxon>
        <taxon>Entelegynae</taxon>
        <taxon>Araneoidea</taxon>
        <taxon>Araneidae</taxon>
        <taxon>Caerostris</taxon>
    </lineage>
</organism>